<organism evidence="2 3">
    <name type="scientific">Streptomyces puniciscabiei</name>
    <dbReference type="NCBI Taxonomy" id="164348"/>
    <lineage>
        <taxon>Bacteria</taxon>
        <taxon>Bacillati</taxon>
        <taxon>Actinomycetota</taxon>
        <taxon>Actinomycetes</taxon>
        <taxon>Kitasatosporales</taxon>
        <taxon>Streptomycetaceae</taxon>
        <taxon>Streptomyces</taxon>
    </lineage>
</organism>
<gene>
    <name evidence="2" type="ORF">FB563_0435</name>
</gene>
<reference evidence="2 3" key="1">
    <citation type="submission" date="2019-06" db="EMBL/GenBank/DDBJ databases">
        <title>Sequencing the genomes of 1000 actinobacteria strains.</title>
        <authorList>
            <person name="Klenk H.-P."/>
        </authorList>
    </citation>
    <scope>NUCLEOTIDE SEQUENCE [LARGE SCALE GENOMIC DNA]</scope>
    <source>
        <strain evidence="2 3">DSM 41929</strain>
    </source>
</reference>
<evidence type="ECO:0000313" key="2">
    <source>
        <dbReference type="EMBL" id="TQK95527.1"/>
    </source>
</evidence>
<dbReference type="PANTHER" id="PTHR33055">
    <property type="entry name" value="TRANSPOSASE FOR INSERTION SEQUENCE ELEMENT IS1111A"/>
    <property type="match status" value="1"/>
</dbReference>
<proteinExistence type="predicted"/>
<sequence>MWARKRGTVRRAGVEGTGTFGAGLSLLITMGDNPERLNTEASFAALCGVSPIEYSSGRRSTRRLNHGGDRQANAALHSIVFTRLRHDPRTQAYYVRRTQEGKTRREIIRCLKRYAAREVFNLVRPVSRAPAL</sequence>
<dbReference type="GO" id="GO:0006313">
    <property type="term" value="P:DNA transposition"/>
    <property type="evidence" value="ECO:0007669"/>
    <property type="project" value="InterPro"/>
</dbReference>
<dbReference type="AlphaFoldDB" id="A0A542U8X8"/>
<evidence type="ECO:0000259" key="1">
    <source>
        <dbReference type="Pfam" id="PF02371"/>
    </source>
</evidence>
<dbReference type="InterPro" id="IPR047650">
    <property type="entry name" value="Transpos_IS110"/>
</dbReference>
<dbReference type="GO" id="GO:0004803">
    <property type="term" value="F:transposase activity"/>
    <property type="evidence" value="ECO:0007669"/>
    <property type="project" value="InterPro"/>
</dbReference>
<feature type="domain" description="Transposase IS116/IS110/IS902 C-terminal" evidence="1">
    <location>
        <begin position="23"/>
        <end position="94"/>
    </location>
</feature>
<comment type="caution">
    <text evidence="2">The sequence shown here is derived from an EMBL/GenBank/DDBJ whole genome shotgun (WGS) entry which is preliminary data.</text>
</comment>
<dbReference type="InterPro" id="IPR003346">
    <property type="entry name" value="Transposase_20"/>
</dbReference>
<evidence type="ECO:0000313" key="3">
    <source>
        <dbReference type="Proteomes" id="UP000318103"/>
    </source>
</evidence>
<dbReference type="Pfam" id="PF02371">
    <property type="entry name" value="Transposase_20"/>
    <property type="match status" value="1"/>
</dbReference>
<protein>
    <submittedName>
        <fullName evidence="2">Transposase IS116/IS110/IS902 family protein</fullName>
    </submittedName>
</protein>
<dbReference type="GO" id="GO:0003677">
    <property type="term" value="F:DNA binding"/>
    <property type="evidence" value="ECO:0007669"/>
    <property type="project" value="InterPro"/>
</dbReference>
<name>A0A542U8X8_9ACTN</name>
<accession>A0A542U8X8</accession>
<dbReference type="EMBL" id="VFNX01000001">
    <property type="protein sequence ID" value="TQK95527.1"/>
    <property type="molecule type" value="Genomic_DNA"/>
</dbReference>
<keyword evidence="3" id="KW-1185">Reference proteome</keyword>
<dbReference type="Proteomes" id="UP000318103">
    <property type="component" value="Unassembled WGS sequence"/>
</dbReference>
<dbReference type="PANTHER" id="PTHR33055:SF16">
    <property type="entry name" value="TRANSPOSASE FOR INSERTION SEQUENCE ELEMENT IS1547"/>
    <property type="match status" value="1"/>
</dbReference>